<dbReference type="PANTHER" id="PTHR37984:SF5">
    <property type="entry name" value="PROTEIN NYNRIN-LIKE"/>
    <property type="match status" value="1"/>
</dbReference>
<proteinExistence type="predicted"/>
<dbReference type="InterPro" id="IPR055510">
    <property type="entry name" value="DUF7083"/>
</dbReference>
<dbReference type="CTD" id="20325809"/>
<dbReference type="AlphaFoldDB" id="A0A074ZWV3"/>
<dbReference type="EMBL" id="KL597163">
    <property type="protein sequence ID" value="KER19644.1"/>
    <property type="molecule type" value="Genomic_DNA"/>
</dbReference>
<dbReference type="Proteomes" id="UP000054324">
    <property type="component" value="Unassembled WGS sequence"/>
</dbReference>
<feature type="region of interest" description="Disordered" evidence="1">
    <location>
        <begin position="332"/>
        <end position="358"/>
    </location>
</feature>
<dbReference type="OrthoDB" id="6270362at2759"/>
<dbReference type="PANTHER" id="PTHR37984">
    <property type="entry name" value="PROTEIN CBG26694"/>
    <property type="match status" value="1"/>
</dbReference>
<evidence type="ECO:0000259" key="2">
    <source>
        <dbReference type="Pfam" id="PF23309"/>
    </source>
</evidence>
<evidence type="ECO:0000313" key="3">
    <source>
        <dbReference type="EMBL" id="KER19644.1"/>
    </source>
</evidence>
<reference evidence="3 4" key="1">
    <citation type="submission" date="2013-11" db="EMBL/GenBank/DDBJ databases">
        <title>Opisthorchis viverrini - life in the bile duct.</title>
        <authorList>
            <person name="Young N.D."/>
            <person name="Nagarajan N."/>
            <person name="Lin S.J."/>
            <person name="Korhonen P.K."/>
            <person name="Jex A.R."/>
            <person name="Hall R.S."/>
            <person name="Safavi-Hemami H."/>
            <person name="Kaewkong W."/>
            <person name="Bertrand D."/>
            <person name="Gao S."/>
            <person name="Seet Q."/>
            <person name="Wongkham S."/>
            <person name="Teh B.T."/>
            <person name="Wongkham C."/>
            <person name="Intapan P.M."/>
            <person name="Maleewong W."/>
            <person name="Yang X."/>
            <person name="Hu M."/>
            <person name="Wang Z."/>
            <person name="Hofmann A."/>
            <person name="Sternberg P.W."/>
            <person name="Tan P."/>
            <person name="Wang J."/>
            <person name="Gasser R.B."/>
        </authorList>
    </citation>
    <scope>NUCLEOTIDE SEQUENCE [LARGE SCALE GENOMIC DNA]</scope>
</reference>
<dbReference type="RefSeq" id="XP_009176613.1">
    <property type="nucleotide sequence ID" value="XM_009178349.1"/>
</dbReference>
<dbReference type="KEGG" id="ovi:T265_11641"/>
<sequence>MEMTCWPVIIRGIMLAKLHFNGSHYRFVAYQTGWNTTLDIHVISEEQFYYIHLPSPPANVTPGIFWKFAAPGTKQQPRIQSSVDAITASISEFVFDGLSGVTFESWFQKYEDIFRVELANQDDSWKVRLLLRKLGAVEHERYSNFVLPKNPREFSFDETVRTLTQIFGEQASLFSIRYNCLKLTKCDSHDFVTHAGIVNKECERFRLATMTPDQMKSLVFVCRLQSHSDADIRTRILHKLEQEPNLTLQAITDECQRLIHLKHDTRMIETPGHQEDPQVCRTMVKHTNSHDVARNQKPPNACSQCGEWHFSRFRPFKSHQYQNCKKIGHKESHCRPDRKPIRVRSTPSYKQHRPNRFRRPWSNTKAILAAFRTDFNSCRKYVAVTVNDVLLKL</sequence>
<accession>A0A074ZWV3</accession>
<dbReference type="GeneID" id="20325809"/>
<protein>
    <recommendedName>
        <fullName evidence="2">DUF7083 domain-containing protein</fullName>
    </recommendedName>
</protein>
<dbReference type="InterPro" id="IPR050951">
    <property type="entry name" value="Retrovirus_Pol_polyprotein"/>
</dbReference>
<evidence type="ECO:0000313" key="4">
    <source>
        <dbReference type="Proteomes" id="UP000054324"/>
    </source>
</evidence>
<evidence type="ECO:0000256" key="1">
    <source>
        <dbReference type="SAM" id="MobiDB-lite"/>
    </source>
</evidence>
<gene>
    <name evidence="3" type="ORF">T265_11641</name>
</gene>
<name>A0A074ZWV3_OPIVI</name>
<organism evidence="3 4">
    <name type="scientific">Opisthorchis viverrini</name>
    <name type="common">Southeast Asian liver fluke</name>
    <dbReference type="NCBI Taxonomy" id="6198"/>
    <lineage>
        <taxon>Eukaryota</taxon>
        <taxon>Metazoa</taxon>
        <taxon>Spiralia</taxon>
        <taxon>Lophotrochozoa</taxon>
        <taxon>Platyhelminthes</taxon>
        <taxon>Trematoda</taxon>
        <taxon>Digenea</taxon>
        <taxon>Opisthorchiida</taxon>
        <taxon>Opisthorchiata</taxon>
        <taxon>Opisthorchiidae</taxon>
        <taxon>Opisthorchis</taxon>
    </lineage>
</organism>
<keyword evidence="4" id="KW-1185">Reference proteome</keyword>
<dbReference type="Pfam" id="PF23309">
    <property type="entry name" value="DUF7083"/>
    <property type="match status" value="1"/>
</dbReference>
<feature type="domain" description="DUF7083" evidence="2">
    <location>
        <begin position="84"/>
        <end position="170"/>
    </location>
</feature>